<proteinExistence type="predicted"/>
<dbReference type="Gene3D" id="1.10.30.50">
    <property type="match status" value="1"/>
</dbReference>
<organism evidence="1 2">
    <name type="scientific">Cognatilysobacter xinjiangensis</name>
    <dbReference type="NCBI Taxonomy" id="546892"/>
    <lineage>
        <taxon>Bacteria</taxon>
        <taxon>Pseudomonadati</taxon>
        <taxon>Pseudomonadota</taxon>
        <taxon>Gammaproteobacteria</taxon>
        <taxon>Lysobacterales</taxon>
        <taxon>Lysobacteraceae</taxon>
        <taxon>Cognatilysobacter</taxon>
    </lineage>
</organism>
<gene>
    <name evidence="1" type="ORF">GCM10008101_16560</name>
</gene>
<name>A0ABQ3C2A2_9GAMM</name>
<keyword evidence="1" id="KW-0255">Endonuclease</keyword>
<accession>A0ABQ3C2A2</accession>
<evidence type="ECO:0000313" key="1">
    <source>
        <dbReference type="EMBL" id="GGZ63016.1"/>
    </source>
</evidence>
<comment type="caution">
    <text evidence="1">The sequence shown here is derived from an EMBL/GenBank/DDBJ whole genome shotgun (WGS) entry which is preliminary data.</text>
</comment>
<keyword evidence="1" id="KW-0378">Hydrolase</keyword>
<dbReference type="EMBL" id="BMXY01000001">
    <property type="protein sequence ID" value="GGZ63016.1"/>
    <property type="molecule type" value="Genomic_DNA"/>
</dbReference>
<dbReference type="Proteomes" id="UP000643403">
    <property type="component" value="Unassembled WGS sequence"/>
</dbReference>
<protein>
    <submittedName>
        <fullName evidence="1">HNH endonuclease</fullName>
    </submittedName>
</protein>
<evidence type="ECO:0000313" key="2">
    <source>
        <dbReference type="Proteomes" id="UP000643403"/>
    </source>
</evidence>
<dbReference type="RefSeq" id="WP_189448637.1">
    <property type="nucleotide sequence ID" value="NZ_BMXY01000001.1"/>
</dbReference>
<sequence>MRPALRRLFLTALRADAEATLAGDAWTTRCLHCRTRLQVRGDGTPLGHASLEHVVAQAWFGKRAATPLTVRVGDDADDPRNLAIACARCNHDKGKGPDARGPADTRAFEVVDALLARRLARWRDTDDARAQRGTWRMPQR</sequence>
<reference evidence="2" key="1">
    <citation type="journal article" date="2019" name="Int. J. Syst. Evol. Microbiol.">
        <title>The Global Catalogue of Microorganisms (GCM) 10K type strain sequencing project: providing services to taxonomists for standard genome sequencing and annotation.</title>
        <authorList>
            <consortium name="The Broad Institute Genomics Platform"/>
            <consortium name="The Broad Institute Genome Sequencing Center for Infectious Disease"/>
            <person name="Wu L."/>
            <person name="Ma J."/>
        </authorList>
    </citation>
    <scope>NUCLEOTIDE SEQUENCE [LARGE SCALE GENOMIC DNA]</scope>
    <source>
        <strain evidence="2">KCTC 22558</strain>
    </source>
</reference>
<keyword evidence="2" id="KW-1185">Reference proteome</keyword>
<keyword evidence="1" id="KW-0540">Nuclease</keyword>
<dbReference type="GO" id="GO:0004519">
    <property type="term" value="F:endonuclease activity"/>
    <property type="evidence" value="ECO:0007669"/>
    <property type="project" value="UniProtKB-KW"/>
</dbReference>